<dbReference type="RefSeq" id="WP_032056729.1">
    <property type="nucleotide sequence ID" value="NZ_BBTR01000028.1"/>
</dbReference>
<name>A0A143J3R7_ACIPI</name>
<evidence type="ECO:0000313" key="3">
    <source>
        <dbReference type="EMBL" id="QIT16719.1"/>
    </source>
</evidence>
<dbReference type="PANTHER" id="PTHR38436:SF1">
    <property type="entry name" value="ESTER CYCLASE"/>
    <property type="match status" value="1"/>
</dbReference>
<sequence>MKKILILSSLFTSLIFTTITAHATEPSIKTSKVTSAKSEAIDKVSAQNKRIVTDFYEGVFLKHKVKEYADRYIGQQYIQHNPNVPDGKAPFVNFFTEKFQKNPQAKNEIKRAIAEGNLVVLHVHSTENEKDRGRAIVDIFRVENGKIVEHWDVIQNIPEQSKNTNTMF</sequence>
<dbReference type="GO" id="GO:0030638">
    <property type="term" value="P:polyketide metabolic process"/>
    <property type="evidence" value="ECO:0007669"/>
    <property type="project" value="InterPro"/>
</dbReference>
<evidence type="ECO:0000256" key="1">
    <source>
        <dbReference type="SAM" id="SignalP"/>
    </source>
</evidence>
<dbReference type="EMBL" id="CP015145">
    <property type="protein sequence ID" value="AMX20796.1"/>
    <property type="molecule type" value="Genomic_DNA"/>
</dbReference>
<dbReference type="SUPFAM" id="SSF54427">
    <property type="entry name" value="NTF2-like"/>
    <property type="match status" value="1"/>
</dbReference>
<reference evidence="3 6" key="2">
    <citation type="submission" date="2020-03" db="EMBL/GenBank/DDBJ databases">
        <authorList>
            <person name="Zhang L."/>
            <person name="Han X."/>
            <person name="Chen Y."/>
            <person name="Yu Y."/>
        </authorList>
    </citation>
    <scope>NUCLEOTIDE SEQUENCE [LARGE SCALE GENOMIC DNA]</scope>
    <source>
        <strain evidence="3 6">A1254</strain>
    </source>
</reference>
<dbReference type="Pfam" id="PF07366">
    <property type="entry name" value="SnoaL"/>
    <property type="match status" value="1"/>
</dbReference>
<dbReference type="Proteomes" id="UP001055514">
    <property type="component" value="Chromosome"/>
</dbReference>
<dbReference type="Proteomes" id="UP000501692">
    <property type="component" value="Chromosome"/>
</dbReference>
<organism evidence="3 6">
    <name type="scientific">Acinetobacter pittii</name>
    <name type="common">Acinetobacter genomosp. 3</name>
    <dbReference type="NCBI Taxonomy" id="48296"/>
    <lineage>
        <taxon>Bacteria</taxon>
        <taxon>Pseudomonadati</taxon>
        <taxon>Pseudomonadota</taxon>
        <taxon>Gammaproteobacteria</taxon>
        <taxon>Moraxellales</taxon>
        <taxon>Moraxellaceae</taxon>
        <taxon>Acinetobacter</taxon>
        <taxon>Acinetobacter calcoaceticus/baumannii complex</taxon>
    </lineage>
</organism>
<proteinExistence type="predicted"/>
<dbReference type="InterPro" id="IPR032710">
    <property type="entry name" value="NTF2-like_dom_sf"/>
</dbReference>
<dbReference type="AlphaFoldDB" id="A0A143J3R7"/>
<dbReference type="PANTHER" id="PTHR38436">
    <property type="entry name" value="POLYKETIDE CYCLASE SNOAL-LIKE DOMAIN"/>
    <property type="match status" value="1"/>
</dbReference>
<dbReference type="EMBL" id="CP095407">
    <property type="protein sequence ID" value="USU95227.1"/>
    <property type="molecule type" value="Genomic_DNA"/>
</dbReference>
<reference evidence="2 5" key="1">
    <citation type="submission" date="2016-04" db="EMBL/GenBank/DDBJ databases">
        <title>Complete genome sequencing of OXA-72 bearing Acinetobacter pittii strain IEC338SC.</title>
        <authorList>
            <person name="Brasiliense D.M."/>
            <person name="Lima K.V."/>
            <person name="Souza C.O."/>
            <person name="Dutra L.G."/>
            <person name="Mamizuka E.M."/>
            <person name="Perez-Chaparro P.J."/>
            <person name="McCulloch J.A."/>
        </authorList>
    </citation>
    <scope>NUCLEOTIDE SEQUENCE [LARGE SCALE GENOMIC DNA]</scope>
    <source>
        <strain evidence="2 5">IEC338SC</strain>
    </source>
</reference>
<evidence type="ECO:0000313" key="4">
    <source>
        <dbReference type="EMBL" id="USU95227.1"/>
    </source>
</evidence>
<keyword evidence="1" id="KW-0732">Signal</keyword>
<evidence type="ECO:0000313" key="2">
    <source>
        <dbReference type="EMBL" id="AMX20796.1"/>
    </source>
</evidence>
<dbReference type="EMBL" id="CP049806">
    <property type="protein sequence ID" value="QIT16719.1"/>
    <property type="molecule type" value="Genomic_DNA"/>
</dbReference>
<dbReference type="Gene3D" id="3.10.450.50">
    <property type="match status" value="1"/>
</dbReference>
<protein>
    <submittedName>
        <fullName evidence="4">Ester cyclase</fullName>
    </submittedName>
    <submittedName>
        <fullName evidence="3">SnoaL-like domain-containing protein</fullName>
    </submittedName>
    <submittedName>
        <fullName evidence="2">SnoaL-like polyketide cyclase</fullName>
    </submittedName>
</protein>
<reference evidence="4" key="3">
    <citation type="submission" date="2022-04" db="EMBL/GenBank/DDBJ databases">
        <title>Emergence of ST220 Acinetobacter pittii strain in bloodstream infection, which co-producing chromosomal NDM-1 and OXA-820 carbapenemases.</title>
        <authorList>
            <person name="Tian C."/>
            <person name="Xing M."/>
            <person name="Fu L."/>
            <person name="Xia D."/>
        </authorList>
    </citation>
    <scope>NUCLEOTIDE SEQUENCE</scope>
    <source>
        <strain evidence="4">TCM</strain>
    </source>
</reference>
<evidence type="ECO:0000313" key="6">
    <source>
        <dbReference type="Proteomes" id="UP000501692"/>
    </source>
</evidence>
<dbReference type="InterPro" id="IPR009959">
    <property type="entry name" value="Cyclase_SnoaL-like"/>
</dbReference>
<accession>A0A143J3R7</accession>
<gene>
    <name evidence="3" type="ORF">G8E09_02770</name>
    <name evidence="2" type="ORF">IEC338SC_3701</name>
    <name evidence="4" type="ORF">MWH18_02825</name>
</gene>
<dbReference type="Proteomes" id="UP000076152">
    <property type="component" value="Chromosome"/>
</dbReference>
<feature type="chain" id="PRO_5043134587" evidence="1">
    <location>
        <begin position="24"/>
        <end position="168"/>
    </location>
</feature>
<evidence type="ECO:0000313" key="5">
    <source>
        <dbReference type="Proteomes" id="UP000076152"/>
    </source>
</evidence>
<feature type="signal peptide" evidence="1">
    <location>
        <begin position="1"/>
        <end position="23"/>
    </location>
</feature>